<proteinExistence type="inferred from homology"/>
<dbReference type="Gene3D" id="3.40.50.2060">
    <property type="match status" value="1"/>
</dbReference>
<accession>A0A1Y5IHP3</accession>
<dbReference type="PANTHER" id="PTHR11679">
    <property type="entry name" value="VESICLE PROTEIN SORTING-ASSOCIATED"/>
    <property type="match status" value="1"/>
</dbReference>
<dbReference type="Gene3D" id="3.90.830.10">
    <property type="entry name" value="Syntaxin Binding Protein 1, Chain A, domain 2"/>
    <property type="match status" value="1"/>
</dbReference>
<dbReference type="InterPro" id="IPR001619">
    <property type="entry name" value="Sec1-like"/>
</dbReference>
<gene>
    <name evidence="3" type="ORF">BE221DRAFT_143143</name>
</gene>
<sequence>MSLRAVTRRRLLDDVLTKKMPSTDDAWRVLCVDDVSLKIISSCATMSDLADVGVCVVENVNLARAPQRGMECVYFISPSASSVKAVIEDCEKKTYAKAHVFFTSSAPRTALTAIKASAACVERLVNLSEVNVEYNVCDSRGFTVGVEDALRGTFAEGAEGSSAQGRALDLIATRLATVMVSLGEIPSMRYMAKGENKTSDAARGIADRVDRILTAMLRSKGAEAAKANPTCDVLILDRSFDVLAPIVHEWTYESMVTDLLDVPNGMYRYKITTKKGEESKEALLGESDPLWLEFRHSHVAEVLNSLADKAKALGSGGVGARDITTGQLKRAVESLPRVLEQQAKLSVHTSIAGEINDVLQKCNLSEVGRVEQAVVFGEATSKDIVALFNDLDTRGVRLPMVEKLRLLLAYVSSHPQKIDESEKQRWMKETGLTMSDMNILENLELLGLKIRKGSTSYFSNSSKSARPKVYERESEWDLFRFLPTVAALVKNLDAGTLDTTEYPNIVPASGAASTPQTMMSPTKSRSVRTRTEASWAQHGSAGSMGGGDSDSNSAAHRRTDSTASNRATKRASRRLIVFIVGGMTRGELREAHALSQALHRDVIIGSTSLETPTSFIEKLTTLSATNRTSGGNRVDNMLRGRDIANLADLSGL</sequence>
<name>A0A1Y5IHP3_OSTTA</name>
<dbReference type="InterPro" id="IPR027482">
    <property type="entry name" value="Sec1-like_dom2"/>
</dbReference>
<dbReference type="PIRSF" id="PIRSF005715">
    <property type="entry name" value="VPS45_Sec1"/>
    <property type="match status" value="1"/>
</dbReference>
<feature type="region of interest" description="Disordered" evidence="2">
    <location>
        <begin position="505"/>
        <end position="568"/>
    </location>
</feature>
<evidence type="ECO:0000256" key="1">
    <source>
        <dbReference type="ARBA" id="ARBA00009884"/>
    </source>
</evidence>
<dbReference type="eggNOG" id="KOG1300">
    <property type="taxonomic scope" value="Eukaryota"/>
</dbReference>
<organism evidence="3">
    <name type="scientific">Ostreococcus tauri</name>
    <name type="common">Marine green alga</name>
    <dbReference type="NCBI Taxonomy" id="70448"/>
    <lineage>
        <taxon>Eukaryota</taxon>
        <taxon>Viridiplantae</taxon>
        <taxon>Chlorophyta</taxon>
        <taxon>Mamiellophyceae</taxon>
        <taxon>Mamiellales</taxon>
        <taxon>Bathycoccaceae</taxon>
        <taxon>Ostreococcus</taxon>
    </lineage>
</organism>
<dbReference type="InterPro" id="IPR043127">
    <property type="entry name" value="Sec-1-like_dom3a"/>
</dbReference>
<dbReference type="EMBL" id="KZ155771">
    <property type="protein sequence ID" value="OUS49090.1"/>
    <property type="molecule type" value="Genomic_DNA"/>
</dbReference>
<dbReference type="GO" id="GO:0016192">
    <property type="term" value="P:vesicle-mediated transport"/>
    <property type="evidence" value="ECO:0007669"/>
    <property type="project" value="InterPro"/>
</dbReference>
<feature type="compositionally biased region" description="Polar residues" evidence="2">
    <location>
        <begin position="511"/>
        <end position="524"/>
    </location>
</feature>
<dbReference type="Pfam" id="PF00995">
    <property type="entry name" value="Sec1"/>
    <property type="match status" value="1"/>
</dbReference>
<dbReference type="Gene3D" id="1.25.40.60">
    <property type="match status" value="1"/>
</dbReference>
<protein>
    <submittedName>
        <fullName evidence="3">Sec1-like protein</fullName>
    </submittedName>
</protein>
<evidence type="ECO:0000256" key="2">
    <source>
        <dbReference type="SAM" id="MobiDB-lite"/>
    </source>
</evidence>
<dbReference type="Proteomes" id="UP000195557">
    <property type="component" value="Unassembled WGS sequence"/>
</dbReference>
<dbReference type="AlphaFoldDB" id="A0A1Y5IHP3"/>
<comment type="similarity">
    <text evidence="1">Belongs to the STXBP/unc-18/SEC1 family.</text>
</comment>
<dbReference type="SUPFAM" id="SSF56815">
    <property type="entry name" value="Sec1/munc18-like (SM) proteins"/>
    <property type="match status" value="1"/>
</dbReference>
<dbReference type="InterPro" id="IPR043154">
    <property type="entry name" value="Sec-1-like_dom1"/>
</dbReference>
<evidence type="ECO:0000313" key="3">
    <source>
        <dbReference type="EMBL" id="OUS49090.1"/>
    </source>
</evidence>
<dbReference type="InterPro" id="IPR036045">
    <property type="entry name" value="Sec1-like_sf"/>
</dbReference>
<dbReference type="Gene3D" id="3.40.50.1910">
    <property type="match status" value="1"/>
</dbReference>
<reference evidence="3" key="1">
    <citation type="submission" date="2017-04" db="EMBL/GenBank/DDBJ databases">
        <title>Population genomics of picophytoplankton unveils novel chromosome hypervariability.</title>
        <authorList>
            <consortium name="DOE Joint Genome Institute"/>
            <person name="Blanc-Mathieu R."/>
            <person name="Krasovec M."/>
            <person name="Hebrard M."/>
            <person name="Yau S."/>
            <person name="Desgranges E."/>
            <person name="Martin J."/>
            <person name="Schackwitz W."/>
            <person name="Kuo A."/>
            <person name="Salin G."/>
            <person name="Donnadieu C."/>
            <person name="Desdevises Y."/>
            <person name="Sanchez-Ferandin S."/>
            <person name="Moreau H."/>
            <person name="Rivals E."/>
            <person name="Grigoriev I.V."/>
            <person name="Grimsley N."/>
            <person name="Eyre-Walker A."/>
            <person name="Piganeau G."/>
        </authorList>
    </citation>
    <scope>NUCLEOTIDE SEQUENCE [LARGE SCALE GENOMIC DNA]</scope>
    <source>
        <strain evidence="3">RCC 1115</strain>
    </source>
</reference>